<dbReference type="RefSeq" id="WP_187538032.1">
    <property type="nucleotide sequence ID" value="NZ_BAABJT010000001.1"/>
</dbReference>
<gene>
    <name evidence="1" type="ORF">H9L13_00225</name>
</gene>
<dbReference type="AlphaFoldDB" id="A0A7G9SHW8"/>
<sequence>MDGFRGYPSDFEPSVAADASAAAVAAAIGTDERRMHVRAYNYWVSLLDGRDFPSIEDLEPGNLEDFSAHSVLLDFTCGRDSPAMPYIGGAIREECGLADDARTTSEVPSRSLLSRLTDHYLQIIANRAPIGFEAEYVNQREENICYRGILMPFSSDGETIDFIYGVINWKAVDATPDTAFVPMVPMLDLASAADVPDAFPELLLGGDDEAPPADVPAVSESADEHVQPVPHFSWEDGPLHDDSDDDGLAVPALDADAGLADRLWAAREGAEAVKLGEGRTRGALYAALALAYDFSLAATDDPEGYAEILDDSGVKAQARAPMTPVVKLVFGVDYDKARLTEFAAALSHAHRQQVEAGKFRDFIEGQAGGLKALVAAERAARRPGPRPDDRGDAARAKLRRAPAIALADVPVEAEFAVVVTRRSADGQHQLVAVLNDEPLAERVIRRAA</sequence>
<accession>A0A7G9SHW8</accession>
<evidence type="ECO:0008006" key="3">
    <source>
        <dbReference type="Google" id="ProtNLM"/>
    </source>
</evidence>
<evidence type="ECO:0000313" key="1">
    <source>
        <dbReference type="EMBL" id="QNN67443.1"/>
    </source>
</evidence>
<organism evidence="1 2">
    <name type="scientific">Sphingomonas lutea</name>
    <dbReference type="NCBI Taxonomy" id="1045317"/>
    <lineage>
        <taxon>Bacteria</taxon>
        <taxon>Pseudomonadati</taxon>
        <taxon>Pseudomonadota</taxon>
        <taxon>Alphaproteobacteria</taxon>
        <taxon>Sphingomonadales</taxon>
        <taxon>Sphingomonadaceae</taxon>
        <taxon>Sphingomonas</taxon>
    </lineage>
</organism>
<evidence type="ECO:0000313" key="2">
    <source>
        <dbReference type="Proteomes" id="UP000515971"/>
    </source>
</evidence>
<name>A0A7G9SHW8_9SPHN</name>
<dbReference type="EMBL" id="CP060718">
    <property type="protein sequence ID" value="QNN67443.1"/>
    <property type="molecule type" value="Genomic_DNA"/>
</dbReference>
<protein>
    <recommendedName>
        <fullName evidence="3">PAS domain-containing protein</fullName>
    </recommendedName>
</protein>
<proteinExistence type="predicted"/>
<dbReference type="KEGG" id="slut:H9L13_00225"/>
<dbReference type="Proteomes" id="UP000515971">
    <property type="component" value="Chromosome"/>
</dbReference>
<reference evidence="1 2" key="1">
    <citation type="submission" date="2020-08" db="EMBL/GenBank/DDBJ databases">
        <title>Genome sequence of Sphingomonas lutea KCTC 23642T.</title>
        <authorList>
            <person name="Hyun D.-W."/>
            <person name="Bae J.-W."/>
        </authorList>
    </citation>
    <scope>NUCLEOTIDE SEQUENCE [LARGE SCALE GENOMIC DNA]</scope>
    <source>
        <strain evidence="1 2">KCTC 23642</strain>
    </source>
</reference>
<keyword evidence="2" id="KW-1185">Reference proteome</keyword>